<dbReference type="EMBL" id="BOCI01000250">
    <property type="protein sequence ID" value="GHW01244.1"/>
    <property type="molecule type" value="Genomic_DNA"/>
</dbReference>
<dbReference type="SUPFAM" id="SSF51306">
    <property type="entry name" value="LexA/Signal peptidase"/>
    <property type="match status" value="1"/>
</dbReference>
<dbReference type="InterPro" id="IPR015927">
    <property type="entry name" value="Peptidase_S24_S26A/B/C"/>
</dbReference>
<evidence type="ECO:0000313" key="3">
    <source>
        <dbReference type="Proteomes" id="UP000616547"/>
    </source>
</evidence>
<dbReference type="Gene3D" id="2.10.109.10">
    <property type="entry name" value="Umud Fragment, subunit A"/>
    <property type="match status" value="1"/>
</dbReference>
<accession>A0ABQ3W7D5</accession>
<dbReference type="InterPro" id="IPR036286">
    <property type="entry name" value="LexA/Signal_pep-like_sf"/>
</dbReference>
<dbReference type="RefSeq" id="WP_201331721.1">
    <property type="nucleotide sequence ID" value="NZ_BOCG01000717.1"/>
</dbReference>
<dbReference type="Proteomes" id="UP000616547">
    <property type="component" value="Unassembled WGS sequence"/>
</dbReference>
<comment type="caution">
    <text evidence="2">The sequence shown here is derived from an EMBL/GenBank/DDBJ whole genome shotgun (WGS) entry which is preliminary data.</text>
</comment>
<evidence type="ECO:0000259" key="1">
    <source>
        <dbReference type="Pfam" id="PF00717"/>
    </source>
</evidence>
<proteinExistence type="predicted"/>
<organism evidence="2 3">
    <name type="scientific">Lactobacillus nasalidis</name>
    <dbReference type="NCBI Taxonomy" id="2797258"/>
    <lineage>
        <taxon>Bacteria</taxon>
        <taxon>Bacillati</taxon>
        <taxon>Bacillota</taxon>
        <taxon>Bacilli</taxon>
        <taxon>Lactobacillales</taxon>
        <taxon>Lactobacillaceae</taxon>
        <taxon>Lactobacillus</taxon>
    </lineage>
</organism>
<dbReference type="Pfam" id="PF00717">
    <property type="entry name" value="Peptidase_S24"/>
    <property type="match status" value="1"/>
</dbReference>
<protein>
    <recommendedName>
        <fullName evidence="1">Peptidase S24/S26A/S26B/S26C domain-containing protein</fullName>
    </recommendedName>
</protein>
<feature type="domain" description="Peptidase S24/S26A/S26B/S26C" evidence="1">
    <location>
        <begin position="5"/>
        <end position="43"/>
    </location>
</feature>
<sequence>MTRNNTAIKPIKHVGDTIELIPDNSAYDTIILDKDHPGRILGKKIQMIRYGSR</sequence>
<name>A0ABQ3W7D5_9LACO</name>
<gene>
    <name evidence="2" type="ORF">lacNasYZ03_09310</name>
</gene>
<evidence type="ECO:0000313" key="2">
    <source>
        <dbReference type="EMBL" id="GHW01244.1"/>
    </source>
</evidence>
<reference evidence="3" key="1">
    <citation type="submission" date="2021-01" db="EMBL/GenBank/DDBJ databases">
        <title>Draft genome sequence of Nasalis larvatus strain YZ03.</title>
        <authorList>
            <person name="Suzuki-Hashido N."/>
            <person name="Tsuchida S."/>
            <person name="Hayakawa T."/>
        </authorList>
    </citation>
    <scope>NUCLEOTIDE SEQUENCE [LARGE SCALE GENOMIC DNA]</scope>
    <source>
        <strain evidence="3">YZ03</strain>
    </source>
</reference>
<keyword evidence="3" id="KW-1185">Reference proteome</keyword>